<feature type="transmembrane region" description="Helical" evidence="1">
    <location>
        <begin position="43"/>
        <end position="64"/>
    </location>
</feature>
<dbReference type="Proteomes" id="UP000218334">
    <property type="component" value="Unassembled WGS sequence"/>
</dbReference>
<proteinExistence type="predicted"/>
<keyword evidence="3" id="KW-1185">Reference proteome</keyword>
<dbReference type="STRING" id="1076256.A0A2H3C0E2"/>
<keyword evidence="1" id="KW-0812">Transmembrane</keyword>
<reference evidence="3" key="1">
    <citation type="journal article" date="2017" name="Nat. Ecol. Evol.">
        <title>Genome expansion and lineage-specific genetic innovations in the forest pathogenic fungi Armillaria.</title>
        <authorList>
            <person name="Sipos G."/>
            <person name="Prasanna A.N."/>
            <person name="Walter M.C."/>
            <person name="O'Connor E."/>
            <person name="Balint B."/>
            <person name="Krizsan K."/>
            <person name="Kiss B."/>
            <person name="Hess J."/>
            <person name="Varga T."/>
            <person name="Slot J."/>
            <person name="Riley R."/>
            <person name="Boka B."/>
            <person name="Rigling D."/>
            <person name="Barry K."/>
            <person name="Lee J."/>
            <person name="Mihaltcheva S."/>
            <person name="LaButti K."/>
            <person name="Lipzen A."/>
            <person name="Waldron R."/>
            <person name="Moloney N.M."/>
            <person name="Sperisen C."/>
            <person name="Kredics L."/>
            <person name="Vagvoelgyi C."/>
            <person name="Patrignani A."/>
            <person name="Fitzpatrick D."/>
            <person name="Nagy I."/>
            <person name="Doyle S."/>
            <person name="Anderson J.B."/>
            <person name="Grigoriev I.V."/>
            <person name="Gueldener U."/>
            <person name="Muensterkoetter M."/>
            <person name="Nagy L.G."/>
        </authorList>
    </citation>
    <scope>NUCLEOTIDE SEQUENCE [LARGE SCALE GENOMIC DNA]</scope>
    <source>
        <strain evidence="3">28-4</strain>
    </source>
</reference>
<evidence type="ECO:0000313" key="3">
    <source>
        <dbReference type="Proteomes" id="UP000218334"/>
    </source>
</evidence>
<evidence type="ECO:0000313" key="2">
    <source>
        <dbReference type="EMBL" id="PBK75330.1"/>
    </source>
</evidence>
<feature type="transmembrane region" description="Helical" evidence="1">
    <location>
        <begin position="168"/>
        <end position="189"/>
    </location>
</feature>
<protein>
    <recommendedName>
        <fullName evidence="4">Family A G protein-coupled receptor-like protein</fullName>
    </recommendedName>
</protein>
<feature type="transmembrane region" description="Helical" evidence="1">
    <location>
        <begin position="125"/>
        <end position="148"/>
    </location>
</feature>
<dbReference type="AlphaFoldDB" id="A0A2H3C0E2"/>
<evidence type="ECO:0008006" key="4">
    <source>
        <dbReference type="Google" id="ProtNLM"/>
    </source>
</evidence>
<organism evidence="2 3">
    <name type="scientific">Armillaria solidipes</name>
    <dbReference type="NCBI Taxonomy" id="1076256"/>
    <lineage>
        <taxon>Eukaryota</taxon>
        <taxon>Fungi</taxon>
        <taxon>Dikarya</taxon>
        <taxon>Basidiomycota</taxon>
        <taxon>Agaricomycotina</taxon>
        <taxon>Agaricomycetes</taxon>
        <taxon>Agaricomycetidae</taxon>
        <taxon>Agaricales</taxon>
        <taxon>Marasmiineae</taxon>
        <taxon>Physalacriaceae</taxon>
        <taxon>Armillaria</taxon>
    </lineage>
</organism>
<accession>A0A2H3C0E2</accession>
<keyword evidence="1" id="KW-0472">Membrane</keyword>
<gene>
    <name evidence="2" type="ORF">ARMSODRAFT_385728</name>
</gene>
<evidence type="ECO:0000256" key="1">
    <source>
        <dbReference type="SAM" id="Phobius"/>
    </source>
</evidence>
<feature type="transmembrane region" description="Helical" evidence="1">
    <location>
        <begin position="17"/>
        <end position="36"/>
    </location>
</feature>
<feature type="transmembrane region" description="Helical" evidence="1">
    <location>
        <begin position="93"/>
        <end position="113"/>
    </location>
</feature>
<sequence>MPLPVPQAVFISLALEIFLYGIYSCLFVGSSYLLLFRRKKSKVIIAMTVLNIIMWLMSTGHVTLNFEKTFRGFFWENGIQDSSVLEDDSNPVVLSQLVMECIEFIIGDAIVTWRAWVLWDRDRRILYASSILILGSVATGTMLFQTLANASKPISIYRDRGTSTWTTSAMILTLSTNVFATTLIGYRAWVHRRLIRSLNGGSYSAAQVCGKIDIFALLIESGALYCCTWFAMIFVFKFVNSGVYLMINMLAQLSSIYPTLIITLVCLGSTLDVSIQTFHQSRSSQQIRSLTDLRPSVSSPIFSTRIEMSEASVTY</sequence>
<keyword evidence="1" id="KW-1133">Transmembrane helix</keyword>
<feature type="transmembrane region" description="Helical" evidence="1">
    <location>
        <begin position="256"/>
        <end position="275"/>
    </location>
</feature>
<dbReference type="EMBL" id="KZ293417">
    <property type="protein sequence ID" value="PBK75330.1"/>
    <property type="molecule type" value="Genomic_DNA"/>
</dbReference>
<feature type="transmembrane region" description="Helical" evidence="1">
    <location>
        <begin position="214"/>
        <end position="236"/>
    </location>
</feature>
<name>A0A2H3C0E2_9AGAR</name>